<name>X1MU26_9ZZZZ</name>
<feature type="non-terminal residue" evidence="1">
    <location>
        <position position="106"/>
    </location>
</feature>
<dbReference type="AlphaFoldDB" id="X1MU26"/>
<dbReference type="SUPFAM" id="SSF54427">
    <property type="entry name" value="NTF2-like"/>
    <property type="match status" value="1"/>
</dbReference>
<organism evidence="1">
    <name type="scientific">marine sediment metagenome</name>
    <dbReference type="NCBI Taxonomy" id="412755"/>
    <lineage>
        <taxon>unclassified sequences</taxon>
        <taxon>metagenomes</taxon>
        <taxon>ecological metagenomes</taxon>
    </lineage>
</organism>
<evidence type="ECO:0008006" key="2">
    <source>
        <dbReference type="Google" id="ProtNLM"/>
    </source>
</evidence>
<dbReference type="PANTHER" id="PTHR38436:SF1">
    <property type="entry name" value="ESTER CYCLASE"/>
    <property type="match status" value="1"/>
</dbReference>
<protein>
    <recommendedName>
        <fullName evidence="2">SnoaL-like domain-containing protein</fullName>
    </recommendedName>
</protein>
<evidence type="ECO:0000313" key="1">
    <source>
        <dbReference type="EMBL" id="GAI35177.1"/>
    </source>
</evidence>
<dbReference type="GO" id="GO:0030638">
    <property type="term" value="P:polyketide metabolic process"/>
    <property type="evidence" value="ECO:0007669"/>
    <property type="project" value="InterPro"/>
</dbReference>
<dbReference type="InterPro" id="IPR032710">
    <property type="entry name" value="NTF2-like_dom_sf"/>
</dbReference>
<dbReference type="Pfam" id="PF07366">
    <property type="entry name" value="SnoaL"/>
    <property type="match status" value="1"/>
</dbReference>
<dbReference type="InterPro" id="IPR009959">
    <property type="entry name" value="Cyclase_SnoaL-like"/>
</dbReference>
<sequence>MTESDSEKIVKEIFEAYNRRDIDFIINNFADDLIFVLPSGETIGKDELPQAYSMLFDAVRDGKWSIPRVISKGNVVAVEILVEGTHTGEFLGIPATDKKIVVHAVW</sequence>
<accession>X1MU26</accession>
<dbReference type="PANTHER" id="PTHR38436">
    <property type="entry name" value="POLYKETIDE CYCLASE SNOAL-LIKE DOMAIN"/>
    <property type="match status" value="1"/>
</dbReference>
<comment type="caution">
    <text evidence="1">The sequence shown here is derived from an EMBL/GenBank/DDBJ whole genome shotgun (WGS) entry which is preliminary data.</text>
</comment>
<reference evidence="1" key="1">
    <citation type="journal article" date="2014" name="Front. Microbiol.">
        <title>High frequency of phylogenetically diverse reductive dehalogenase-homologous genes in deep subseafloor sedimentary metagenomes.</title>
        <authorList>
            <person name="Kawai M."/>
            <person name="Futagami T."/>
            <person name="Toyoda A."/>
            <person name="Takaki Y."/>
            <person name="Nishi S."/>
            <person name="Hori S."/>
            <person name="Arai W."/>
            <person name="Tsubouchi T."/>
            <person name="Morono Y."/>
            <person name="Uchiyama I."/>
            <person name="Ito T."/>
            <person name="Fujiyama A."/>
            <person name="Inagaki F."/>
            <person name="Takami H."/>
        </authorList>
    </citation>
    <scope>NUCLEOTIDE SEQUENCE</scope>
    <source>
        <strain evidence="1">Expedition CK06-06</strain>
    </source>
</reference>
<dbReference type="EMBL" id="BARV01029895">
    <property type="protein sequence ID" value="GAI35177.1"/>
    <property type="molecule type" value="Genomic_DNA"/>
</dbReference>
<proteinExistence type="predicted"/>
<dbReference type="Gene3D" id="3.10.450.50">
    <property type="match status" value="1"/>
</dbReference>
<gene>
    <name evidence="1" type="ORF">S06H3_47580</name>
</gene>